<feature type="region of interest" description="Disordered" evidence="1">
    <location>
        <begin position="326"/>
        <end position="345"/>
    </location>
</feature>
<keyword evidence="4" id="KW-1185">Reference proteome</keyword>
<evidence type="ECO:0000313" key="3">
    <source>
        <dbReference type="EMBL" id="KAF2145778.1"/>
    </source>
</evidence>
<evidence type="ECO:0000313" key="4">
    <source>
        <dbReference type="Proteomes" id="UP000799438"/>
    </source>
</evidence>
<evidence type="ECO:0000256" key="2">
    <source>
        <dbReference type="SAM" id="Phobius"/>
    </source>
</evidence>
<dbReference type="EMBL" id="ML995477">
    <property type="protein sequence ID" value="KAF2145778.1"/>
    <property type="molecule type" value="Genomic_DNA"/>
</dbReference>
<dbReference type="OrthoDB" id="5355526at2759"/>
<dbReference type="GeneID" id="54292718"/>
<keyword evidence="2" id="KW-0472">Membrane</keyword>
<protein>
    <submittedName>
        <fullName evidence="3">Uncharacterized protein</fullName>
    </submittedName>
</protein>
<feature type="transmembrane region" description="Helical" evidence="2">
    <location>
        <begin position="564"/>
        <end position="586"/>
    </location>
</feature>
<keyword evidence="2" id="KW-1133">Transmembrane helix</keyword>
<name>A0A6A6BPW5_9PEZI</name>
<reference evidence="3" key="1">
    <citation type="journal article" date="2020" name="Stud. Mycol.">
        <title>101 Dothideomycetes genomes: a test case for predicting lifestyles and emergence of pathogens.</title>
        <authorList>
            <person name="Haridas S."/>
            <person name="Albert R."/>
            <person name="Binder M."/>
            <person name="Bloem J."/>
            <person name="Labutti K."/>
            <person name="Salamov A."/>
            <person name="Andreopoulos B."/>
            <person name="Baker S."/>
            <person name="Barry K."/>
            <person name="Bills G."/>
            <person name="Bluhm B."/>
            <person name="Cannon C."/>
            <person name="Castanera R."/>
            <person name="Culley D."/>
            <person name="Daum C."/>
            <person name="Ezra D."/>
            <person name="Gonzalez J."/>
            <person name="Henrissat B."/>
            <person name="Kuo A."/>
            <person name="Liang C."/>
            <person name="Lipzen A."/>
            <person name="Lutzoni F."/>
            <person name="Magnuson J."/>
            <person name="Mondo S."/>
            <person name="Nolan M."/>
            <person name="Ohm R."/>
            <person name="Pangilinan J."/>
            <person name="Park H.-J."/>
            <person name="Ramirez L."/>
            <person name="Alfaro M."/>
            <person name="Sun H."/>
            <person name="Tritt A."/>
            <person name="Yoshinaga Y."/>
            <person name="Zwiers L.-H."/>
            <person name="Turgeon B."/>
            <person name="Goodwin S."/>
            <person name="Spatafora J."/>
            <person name="Crous P."/>
            <person name="Grigoriev I."/>
        </authorList>
    </citation>
    <scope>NUCLEOTIDE SEQUENCE</scope>
    <source>
        <strain evidence="3">CBS 121167</strain>
    </source>
</reference>
<evidence type="ECO:0000256" key="1">
    <source>
        <dbReference type="SAM" id="MobiDB-lite"/>
    </source>
</evidence>
<dbReference type="AlphaFoldDB" id="A0A6A6BPW5"/>
<feature type="transmembrane region" description="Helical" evidence="2">
    <location>
        <begin position="592"/>
        <end position="612"/>
    </location>
</feature>
<keyword evidence="2" id="KW-0812">Transmembrane</keyword>
<dbReference type="RefSeq" id="XP_033401490.1">
    <property type="nucleotide sequence ID" value="XM_033535224.1"/>
</dbReference>
<proteinExistence type="predicted"/>
<dbReference type="Proteomes" id="UP000799438">
    <property type="component" value="Unassembled WGS sequence"/>
</dbReference>
<organism evidence="3 4">
    <name type="scientific">Aplosporella prunicola CBS 121167</name>
    <dbReference type="NCBI Taxonomy" id="1176127"/>
    <lineage>
        <taxon>Eukaryota</taxon>
        <taxon>Fungi</taxon>
        <taxon>Dikarya</taxon>
        <taxon>Ascomycota</taxon>
        <taxon>Pezizomycotina</taxon>
        <taxon>Dothideomycetes</taxon>
        <taxon>Dothideomycetes incertae sedis</taxon>
        <taxon>Botryosphaeriales</taxon>
        <taxon>Aplosporellaceae</taxon>
        <taxon>Aplosporella</taxon>
    </lineage>
</organism>
<gene>
    <name evidence="3" type="ORF">K452DRAFT_125379</name>
</gene>
<sequence>MSTLRRSRTSTPNKKDRNDELALSGETLFASISPSGMLSLSYDDYRASLASSPTASISSITTIASTNTQHSVAELVSATQELINFFCKNELLVPLYKEAFGSRNIDAVRFVRNFRRLLKVYSNELKDQAEDSLHHDAARLVRFRAKIVAEAIRKKYASMPSNTKLGSEVTAIQSSSDEEDQATFREDSVDKFALVEGFLINGPAFANLKTNLERFVRLTLPSQRTTMAQPLPEERSPETKAPMLKSKSLEEQLELATFVESNWSRRVFADIQRQLARMGLAEKPLEHGKQRIRWQCSCGKRLFDDYRELEPDSLEELREFLEESSKVMKRDGSSQTRNSSPDKGLLSGLGASIRNCFNSKSTTPCQDPCLPSYNPQQVANAPTTNSTNPKMLPSTHLMLCMSASRFGVNLYQEDVSSLQADCELFPYLREAYTLRRGRIRSFFSLRTVESIDFVKFDLFTGEAVDLQHHDKYCRPAACECLPPKPLTEDPDPEYRCAPVPPPYSPPIGPNLLMHYLQHPDCISAKQTRVLRQFPKRMRGQLAALDDAVHGWGIHFREGWAWDKIWAALMVVFVLGSFVFAILWSVFQRDLQGAFGVASWWVSICTVCLGYMATRNP</sequence>
<accession>A0A6A6BPW5</accession>